<proteinExistence type="predicted"/>
<dbReference type="EMBL" id="SMJU01000005">
    <property type="protein sequence ID" value="TDB65950.1"/>
    <property type="molecule type" value="Genomic_DNA"/>
</dbReference>
<dbReference type="OrthoDB" id="2561798at2"/>
<feature type="domain" description="Xylose isomerase-like TIM barrel" evidence="2">
    <location>
        <begin position="57"/>
        <end position="279"/>
    </location>
</feature>
<evidence type="ECO:0000259" key="2">
    <source>
        <dbReference type="Pfam" id="PF01261"/>
    </source>
</evidence>
<dbReference type="InterPro" id="IPR006311">
    <property type="entry name" value="TAT_signal"/>
</dbReference>
<dbReference type="Pfam" id="PF01261">
    <property type="entry name" value="AP_endonuc_2"/>
    <property type="match status" value="1"/>
</dbReference>
<dbReference type="PROSITE" id="PS51318">
    <property type="entry name" value="TAT"/>
    <property type="match status" value="1"/>
</dbReference>
<feature type="coiled-coil region" evidence="1">
    <location>
        <begin position="139"/>
        <end position="166"/>
    </location>
</feature>
<reference evidence="3 4" key="1">
    <citation type="submission" date="2019-02" db="EMBL/GenBank/DDBJ databases">
        <title>Arundinibacter roseus gen. nov., sp. nov., a new member of the family Cytophagaceae.</title>
        <authorList>
            <person name="Szuroczki S."/>
            <person name="Khayer B."/>
            <person name="Sproer C."/>
            <person name="Toumi M."/>
            <person name="Szabo A."/>
            <person name="Felfoldi T."/>
            <person name="Schumann P."/>
            <person name="Toth E."/>
        </authorList>
    </citation>
    <scope>NUCLEOTIDE SEQUENCE [LARGE SCALE GENOMIC DNA]</scope>
    <source>
        <strain evidence="3 4">DMA-k-7a</strain>
    </source>
</reference>
<dbReference type="PANTHER" id="PTHR12110:SF41">
    <property type="entry name" value="INOSOSE DEHYDRATASE"/>
    <property type="match status" value="1"/>
</dbReference>
<dbReference type="InterPro" id="IPR019546">
    <property type="entry name" value="TAT_signal_bac_arc"/>
</dbReference>
<gene>
    <name evidence="3" type="ORF">EZE20_09300</name>
</gene>
<dbReference type="RefSeq" id="WP_132116831.1">
    <property type="nucleotide sequence ID" value="NZ_SMJU01000005.1"/>
</dbReference>
<keyword evidence="1" id="KW-0175">Coiled coil</keyword>
<organism evidence="3 4">
    <name type="scientific">Arundinibacter roseus</name>
    <dbReference type="NCBI Taxonomy" id="2070510"/>
    <lineage>
        <taxon>Bacteria</taxon>
        <taxon>Pseudomonadati</taxon>
        <taxon>Bacteroidota</taxon>
        <taxon>Cytophagia</taxon>
        <taxon>Cytophagales</taxon>
        <taxon>Spirosomataceae</taxon>
        <taxon>Arundinibacter</taxon>
    </lineage>
</organism>
<evidence type="ECO:0000256" key="1">
    <source>
        <dbReference type="SAM" id="Coils"/>
    </source>
</evidence>
<dbReference type="PANTHER" id="PTHR12110">
    <property type="entry name" value="HYDROXYPYRUVATE ISOMERASE"/>
    <property type="match status" value="1"/>
</dbReference>
<comment type="caution">
    <text evidence="3">The sequence shown here is derived from an EMBL/GenBank/DDBJ whole genome shotgun (WGS) entry which is preliminary data.</text>
</comment>
<accession>A0A4R4KDI3</accession>
<evidence type="ECO:0000313" key="4">
    <source>
        <dbReference type="Proteomes" id="UP000295706"/>
    </source>
</evidence>
<dbReference type="NCBIfam" id="TIGR01409">
    <property type="entry name" value="TAT_signal_seq"/>
    <property type="match status" value="1"/>
</dbReference>
<keyword evidence="4" id="KW-1185">Reference proteome</keyword>
<dbReference type="InterPro" id="IPR050312">
    <property type="entry name" value="IolE/XylAMocC-like"/>
</dbReference>
<sequence length="314" mass="35369">MKHSQTRRDFIQKAALAAGALPFISTEMAGANPAAAMPPLMVFSKHLQFLDYTEMAEKAAEIGFDGVDLTVRPNGHVLPERVEEDLPKAVQAIKKAGLQPLMITTAVENATGVDERVLRTAAAQGVGYYRMNWYKYKETQQMADTLREYQQQVKSLSELNRTLNLTGCYQNHAGKLVGASTWEIWQLLQTAQSSHMGVQYDIRHATVEGGLSWENGLRLLHQNIKILAIKDFVWAQEKGKWVVKNVPLGEGMVDFGRYFRLLKQYGVQVPISMHYEYDLGGAEHGSKTPKIDKKVVYEAMKRDLVKVKELWTNA</sequence>
<dbReference type="Gene3D" id="3.20.20.150">
    <property type="entry name" value="Divalent-metal-dependent TIM barrel enzymes"/>
    <property type="match status" value="1"/>
</dbReference>
<dbReference type="AlphaFoldDB" id="A0A4R4KDI3"/>
<protein>
    <submittedName>
        <fullName evidence="3">Twin-arginine translocation signal domain-containing protein</fullName>
    </submittedName>
</protein>
<dbReference type="InterPro" id="IPR013022">
    <property type="entry name" value="Xyl_isomerase-like_TIM-brl"/>
</dbReference>
<name>A0A4R4KDI3_9BACT</name>
<dbReference type="InterPro" id="IPR036237">
    <property type="entry name" value="Xyl_isomerase-like_sf"/>
</dbReference>
<dbReference type="SUPFAM" id="SSF51658">
    <property type="entry name" value="Xylose isomerase-like"/>
    <property type="match status" value="1"/>
</dbReference>
<dbReference type="Proteomes" id="UP000295706">
    <property type="component" value="Unassembled WGS sequence"/>
</dbReference>
<evidence type="ECO:0000313" key="3">
    <source>
        <dbReference type="EMBL" id="TDB65950.1"/>
    </source>
</evidence>